<protein>
    <submittedName>
        <fullName evidence="5">Gfo/Idh/MocA family oxidoreductase</fullName>
    </submittedName>
</protein>
<dbReference type="PANTHER" id="PTHR43708">
    <property type="entry name" value="CONSERVED EXPRESSED OXIDOREDUCTASE (EUROFUNG)"/>
    <property type="match status" value="1"/>
</dbReference>
<dbReference type="RefSeq" id="WP_345004538.1">
    <property type="nucleotide sequence ID" value="NZ_BAABCY010000022.1"/>
</dbReference>
<comment type="similarity">
    <text evidence="1">Belongs to the Gfo/Idh/MocA family.</text>
</comment>
<keyword evidence="6" id="KW-1185">Reference proteome</keyword>
<evidence type="ECO:0000313" key="6">
    <source>
        <dbReference type="Proteomes" id="UP001500954"/>
    </source>
</evidence>
<organism evidence="5 6">
    <name type="scientific">Snuella lapsa</name>
    <dbReference type="NCBI Taxonomy" id="870481"/>
    <lineage>
        <taxon>Bacteria</taxon>
        <taxon>Pseudomonadati</taxon>
        <taxon>Bacteroidota</taxon>
        <taxon>Flavobacteriia</taxon>
        <taxon>Flavobacteriales</taxon>
        <taxon>Flavobacteriaceae</taxon>
        <taxon>Snuella</taxon>
    </lineage>
</organism>
<dbReference type="InterPro" id="IPR036291">
    <property type="entry name" value="NAD(P)-bd_dom_sf"/>
</dbReference>
<proteinExistence type="inferred from homology"/>
<dbReference type="Gene3D" id="3.40.50.720">
    <property type="entry name" value="NAD(P)-binding Rossmann-like Domain"/>
    <property type="match status" value="1"/>
</dbReference>
<sequence>MQPINTALCSYGMSGKVFHAPFISVNPNFNLYGVLERTKNLAQEHYPNIKTFRSLEDILADESIELVVVNTPNITHYEFSKKVISVGKHLVVEKPFTTTVSEAKELIQLAKTKNVTISVYHNRRYDSDFKTVQSILNDGCLGDIVEAEFHYDRYNPGLSYKTHKELPTPGVGSLYDLGSHLIDQAIQFFGLPHAVQADLDAYRPNSKVNDYFDLKLFYPTHRVILKSSYYVREPLPGNILHGKKGSFIKSKADIQEAELIAGNMPGTPEWGIVPDEEKGLLHTEKDGRVIKEYIPTARGNYMDYYNGIYEALRNNKPLPVSAEEGMLVIKVIEAALKSHSEQKRINLNNS</sequence>
<keyword evidence="2" id="KW-0560">Oxidoreductase</keyword>
<feature type="domain" description="Gfo/Idh/MocA-like oxidoreductase N-terminal" evidence="3">
    <location>
        <begin position="5"/>
        <end position="121"/>
    </location>
</feature>
<name>A0ABP6X0H6_9FLAO</name>
<dbReference type="InterPro" id="IPR004104">
    <property type="entry name" value="Gfo/Idh/MocA-like_OxRdtase_C"/>
</dbReference>
<dbReference type="InterPro" id="IPR000683">
    <property type="entry name" value="Gfo/Idh/MocA-like_OxRdtase_N"/>
</dbReference>
<evidence type="ECO:0000259" key="4">
    <source>
        <dbReference type="Pfam" id="PF02894"/>
    </source>
</evidence>
<dbReference type="EMBL" id="BAABCY010000022">
    <property type="protein sequence ID" value="GAA3559527.1"/>
    <property type="molecule type" value="Genomic_DNA"/>
</dbReference>
<gene>
    <name evidence="5" type="ORF">GCM10022395_08080</name>
</gene>
<evidence type="ECO:0000256" key="2">
    <source>
        <dbReference type="ARBA" id="ARBA00023002"/>
    </source>
</evidence>
<dbReference type="InterPro" id="IPR051317">
    <property type="entry name" value="Gfo/Idh/MocA_oxidoreduct"/>
</dbReference>
<dbReference type="Pfam" id="PF01408">
    <property type="entry name" value="GFO_IDH_MocA"/>
    <property type="match status" value="1"/>
</dbReference>
<dbReference type="Gene3D" id="3.30.360.10">
    <property type="entry name" value="Dihydrodipicolinate Reductase, domain 2"/>
    <property type="match status" value="1"/>
</dbReference>
<comment type="caution">
    <text evidence="5">The sequence shown here is derived from an EMBL/GenBank/DDBJ whole genome shotgun (WGS) entry which is preliminary data.</text>
</comment>
<accession>A0ABP6X0H6</accession>
<feature type="domain" description="Gfo/Idh/MocA-like oxidoreductase C-terminal" evidence="4">
    <location>
        <begin position="136"/>
        <end position="347"/>
    </location>
</feature>
<dbReference type="SUPFAM" id="SSF51735">
    <property type="entry name" value="NAD(P)-binding Rossmann-fold domains"/>
    <property type="match status" value="1"/>
</dbReference>
<dbReference type="Proteomes" id="UP001500954">
    <property type="component" value="Unassembled WGS sequence"/>
</dbReference>
<evidence type="ECO:0000259" key="3">
    <source>
        <dbReference type="Pfam" id="PF01408"/>
    </source>
</evidence>
<dbReference type="PANTHER" id="PTHR43708:SF5">
    <property type="entry name" value="CONSERVED EXPRESSED OXIDOREDUCTASE (EUROFUNG)-RELATED"/>
    <property type="match status" value="1"/>
</dbReference>
<evidence type="ECO:0000313" key="5">
    <source>
        <dbReference type="EMBL" id="GAA3559527.1"/>
    </source>
</evidence>
<dbReference type="Pfam" id="PF02894">
    <property type="entry name" value="GFO_IDH_MocA_C"/>
    <property type="match status" value="1"/>
</dbReference>
<reference evidence="6" key="1">
    <citation type="journal article" date="2019" name="Int. J. Syst. Evol. Microbiol.">
        <title>The Global Catalogue of Microorganisms (GCM) 10K type strain sequencing project: providing services to taxonomists for standard genome sequencing and annotation.</title>
        <authorList>
            <consortium name="The Broad Institute Genomics Platform"/>
            <consortium name="The Broad Institute Genome Sequencing Center for Infectious Disease"/>
            <person name="Wu L."/>
            <person name="Ma J."/>
        </authorList>
    </citation>
    <scope>NUCLEOTIDE SEQUENCE [LARGE SCALE GENOMIC DNA]</scope>
    <source>
        <strain evidence="6">JCM 17111</strain>
    </source>
</reference>
<evidence type="ECO:0000256" key="1">
    <source>
        <dbReference type="ARBA" id="ARBA00010928"/>
    </source>
</evidence>